<dbReference type="OrthoDB" id="823504at2759"/>
<dbReference type="Gene3D" id="1.10.640.10">
    <property type="entry name" value="Haem peroxidase domain superfamily, animal type"/>
    <property type="match status" value="1"/>
</dbReference>
<dbReference type="GO" id="GO:0020037">
    <property type="term" value="F:heme binding"/>
    <property type="evidence" value="ECO:0007669"/>
    <property type="project" value="InterPro"/>
</dbReference>
<protein>
    <recommendedName>
        <fullName evidence="2">Rapamycin-insensitive companion of mTOR N-terminal domain-containing protein</fullName>
    </recommendedName>
</protein>
<evidence type="ECO:0000313" key="3">
    <source>
        <dbReference type="EMBL" id="KZW00109.1"/>
    </source>
</evidence>
<dbReference type="PANTHER" id="PTHR11903:SF37">
    <property type="entry name" value="PSI-PRODUCING OXYGENASE A"/>
    <property type="match status" value="1"/>
</dbReference>
<keyword evidence="4" id="KW-1185">Reference proteome</keyword>
<dbReference type="Proteomes" id="UP000077266">
    <property type="component" value="Unassembled WGS sequence"/>
</dbReference>
<proteinExistence type="predicted"/>
<dbReference type="AlphaFoldDB" id="A0A165N2B3"/>
<feature type="compositionally biased region" description="Polar residues" evidence="1">
    <location>
        <begin position="491"/>
        <end position="516"/>
    </location>
</feature>
<sequence>MTALRMPEVRQDCSIRTNHADPTINLTKPYVDLTPFYDCSDEAQEGVRRRYHIENPNHNVRSSPYAYFALTRPSVHRRQAPQDQLAGVKGLALVPSSTRRFPERGPVEDEWQMRHGSGCEHACARYARSDGELTEEDICARLNAQVGEIFNTAKLVNVAWFAMIVFSDYFSAILGLMPNDSSWTLDLFAEIRNEDHAMRRSIVSQSDEAWTEGIFKKIFGDKKPFSEITPEDFIMAMRKMKEHEDPDMSTWTIGRLQRGPDDRYNDDGLARILQDACENPAAAFGARGTPEVLRIVDVLGIMQIRRWGVCTLNDFRQAAAYGPYGHNDNLELYVGLQAGEAKPVVDREGLRPGYTMSRAILADMSSVVCDLLLRTLPKNYTYNSTDTWFSLMTPKAMKVLTDLEVADRYGFSLPSAHPTVVTTYDAVQKGVQNADMAFIADALLGNDGIVGAALWYGRQMNKALIEERPYKFVGELKEQSAPSRTLHKTRSANNLGAGSPGQPGSRSNQGSTLAMSFPITPSSTEAELGHARAETMDLLVAALQSNVRAAYELTSSPQSLDDLVGAIVPCLLHEFGIDCYLVRSLARDSKHSVEKEHAMRLIRTVVELGCRRCKMALPSSFTLPSDAVTRALVSIAEHPEDVFRLVAIETLAEMKQEHKSSNGVPVRWTYDSEDLAAAAGDDPDTSLTSLSYDVREGVAK</sequence>
<feature type="region of interest" description="Disordered" evidence="1">
    <location>
        <begin position="481"/>
        <end position="516"/>
    </location>
</feature>
<dbReference type="InterPro" id="IPR050783">
    <property type="entry name" value="Oxylipin_biosynth_metab"/>
</dbReference>
<dbReference type="GO" id="GO:0004601">
    <property type="term" value="F:peroxidase activity"/>
    <property type="evidence" value="ECO:0007669"/>
    <property type="project" value="InterPro"/>
</dbReference>
<accession>A0A165N2B3</accession>
<evidence type="ECO:0000313" key="4">
    <source>
        <dbReference type="Proteomes" id="UP000077266"/>
    </source>
</evidence>
<dbReference type="InterPro" id="IPR010255">
    <property type="entry name" value="Haem_peroxidase_sf"/>
</dbReference>
<name>A0A165N2B3_EXIGL</name>
<dbReference type="EMBL" id="KV425903">
    <property type="protein sequence ID" value="KZW00109.1"/>
    <property type="molecule type" value="Genomic_DNA"/>
</dbReference>
<evidence type="ECO:0000259" key="2">
    <source>
        <dbReference type="Pfam" id="PF14664"/>
    </source>
</evidence>
<dbReference type="InterPro" id="IPR037120">
    <property type="entry name" value="Haem_peroxidase_sf_animal"/>
</dbReference>
<evidence type="ECO:0000256" key="1">
    <source>
        <dbReference type="SAM" id="MobiDB-lite"/>
    </source>
</evidence>
<dbReference type="STRING" id="1314781.A0A165N2B3"/>
<dbReference type="SUPFAM" id="SSF48113">
    <property type="entry name" value="Heme-dependent peroxidases"/>
    <property type="match status" value="1"/>
</dbReference>
<feature type="domain" description="Rapamycin-insensitive companion of mTOR N-terminal" evidence="2">
    <location>
        <begin position="572"/>
        <end position="654"/>
    </location>
</feature>
<dbReference type="InParanoid" id="A0A165N2B3"/>
<gene>
    <name evidence="3" type="ORF">EXIGLDRAFT_696716</name>
</gene>
<dbReference type="InterPro" id="IPR028267">
    <property type="entry name" value="Pianissimo_N"/>
</dbReference>
<reference evidence="3 4" key="1">
    <citation type="journal article" date="2016" name="Mol. Biol. Evol.">
        <title>Comparative Genomics of Early-Diverging Mushroom-Forming Fungi Provides Insights into the Origins of Lignocellulose Decay Capabilities.</title>
        <authorList>
            <person name="Nagy L.G."/>
            <person name="Riley R."/>
            <person name="Tritt A."/>
            <person name="Adam C."/>
            <person name="Daum C."/>
            <person name="Floudas D."/>
            <person name="Sun H."/>
            <person name="Yadav J.S."/>
            <person name="Pangilinan J."/>
            <person name="Larsson K.H."/>
            <person name="Matsuura K."/>
            <person name="Barry K."/>
            <person name="Labutti K."/>
            <person name="Kuo R."/>
            <person name="Ohm R.A."/>
            <person name="Bhattacharya S.S."/>
            <person name="Shirouzu T."/>
            <person name="Yoshinaga Y."/>
            <person name="Martin F.M."/>
            <person name="Grigoriev I.V."/>
            <person name="Hibbett D.S."/>
        </authorList>
    </citation>
    <scope>NUCLEOTIDE SEQUENCE [LARGE SCALE GENOMIC DNA]</scope>
    <source>
        <strain evidence="3 4">HHB12029</strain>
    </source>
</reference>
<dbReference type="Pfam" id="PF14664">
    <property type="entry name" value="RICTOR_N"/>
    <property type="match status" value="1"/>
</dbReference>
<dbReference type="PANTHER" id="PTHR11903">
    <property type="entry name" value="PROSTAGLANDIN G/H SYNTHASE"/>
    <property type="match status" value="1"/>
</dbReference>
<organism evidence="3 4">
    <name type="scientific">Exidia glandulosa HHB12029</name>
    <dbReference type="NCBI Taxonomy" id="1314781"/>
    <lineage>
        <taxon>Eukaryota</taxon>
        <taxon>Fungi</taxon>
        <taxon>Dikarya</taxon>
        <taxon>Basidiomycota</taxon>
        <taxon>Agaricomycotina</taxon>
        <taxon>Agaricomycetes</taxon>
        <taxon>Auriculariales</taxon>
        <taxon>Exidiaceae</taxon>
        <taxon>Exidia</taxon>
    </lineage>
</organism>
<dbReference type="GO" id="GO:0006979">
    <property type="term" value="P:response to oxidative stress"/>
    <property type="evidence" value="ECO:0007669"/>
    <property type="project" value="InterPro"/>
</dbReference>